<feature type="compositionally biased region" description="Basic and acidic residues" evidence="1">
    <location>
        <begin position="9"/>
        <end position="26"/>
    </location>
</feature>
<feature type="compositionally biased region" description="Basic and acidic residues" evidence="1">
    <location>
        <begin position="92"/>
        <end position="101"/>
    </location>
</feature>
<feature type="region of interest" description="Disordered" evidence="1">
    <location>
        <begin position="1"/>
        <end position="118"/>
    </location>
</feature>
<protein>
    <recommendedName>
        <fullName evidence="3">Transcription factor 25</fullName>
    </recommendedName>
</protein>
<dbReference type="Pfam" id="PF04910">
    <property type="entry name" value="Tcf25"/>
    <property type="match status" value="1"/>
</dbReference>
<feature type="compositionally biased region" description="Basic residues" evidence="1">
    <location>
        <begin position="79"/>
        <end position="91"/>
    </location>
</feature>
<feature type="compositionally biased region" description="Acidic residues" evidence="1">
    <location>
        <begin position="654"/>
        <end position="675"/>
    </location>
</feature>
<evidence type="ECO:0000313" key="2">
    <source>
        <dbReference type="EMBL" id="CAD7462728.1"/>
    </source>
</evidence>
<proteinExistence type="predicted"/>
<name>A0A7R9P0B6_9NEOP</name>
<dbReference type="GO" id="GO:1990112">
    <property type="term" value="C:RQC complex"/>
    <property type="evidence" value="ECO:0007669"/>
    <property type="project" value="TreeGrafter"/>
</dbReference>
<dbReference type="AlphaFoldDB" id="A0A7R9P0B6"/>
<organism evidence="2">
    <name type="scientific">Timema tahoe</name>
    <dbReference type="NCBI Taxonomy" id="61484"/>
    <lineage>
        <taxon>Eukaryota</taxon>
        <taxon>Metazoa</taxon>
        <taxon>Ecdysozoa</taxon>
        <taxon>Arthropoda</taxon>
        <taxon>Hexapoda</taxon>
        <taxon>Insecta</taxon>
        <taxon>Pterygota</taxon>
        <taxon>Neoptera</taxon>
        <taxon>Polyneoptera</taxon>
        <taxon>Phasmatodea</taxon>
        <taxon>Timematodea</taxon>
        <taxon>Timematoidea</taxon>
        <taxon>Timematidae</taxon>
        <taxon>Timema</taxon>
    </lineage>
</organism>
<dbReference type="PANTHER" id="PTHR22684:SF0">
    <property type="entry name" value="RIBOSOME QUALITY CONTROL COMPLEX SUBUNIT TCF25"/>
    <property type="match status" value="1"/>
</dbReference>
<dbReference type="EMBL" id="OE006546">
    <property type="protein sequence ID" value="CAD7462728.1"/>
    <property type="molecule type" value="Genomic_DNA"/>
</dbReference>
<dbReference type="PANTHER" id="PTHR22684">
    <property type="entry name" value="NULP1-RELATED"/>
    <property type="match status" value="1"/>
</dbReference>
<evidence type="ECO:0000256" key="1">
    <source>
        <dbReference type="SAM" id="MobiDB-lite"/>
    </source>
</evidence>
<evidence type="ECO:0008006" key="3">
    <source>
        <dbReference type="Google" id="ProtNLM"/>
    </source>
</evidence>
<feature type="region of interest" description="Disordered" evidence="1">
    <location>
        <begin position="646"/>
        <end position="687"/>
    </location>
</feature>
<reference evidence="2" key="1">
    <citation type="submission" date="2020-11" db="EMBL/GenBank/DDBJ databases">
        <authorList>
            <person name="Tran Van P."/>
        </authorList>
    </citation>
    <scope>NUCLEOTIDE SEQUENCE</scope>
</reference>
<sequence>MSSRVLRKLQGDKDFPNKLVDEKNSDLDSDLENNGVKKKKPLNLTQQSHSESEVKEDDDHETEVSLDMREPMEEGHDTSRRKKKKKRRKKVETKASRRSSEDNMEADDIYDLPLDPEMPELSHLPSMESASSINELLQVTRKSLNPNTELKKKFGSRIVEGERSKRRGRGYVKSSWLVSPRDNWPPATKIGTHTHLLKYGISMKYVETKPPDNVFFSFVHSPVYQQVQHKFLDAVETFNPDNVVAVINSHPYHVDALIQLSDMCKLSEDLQMAAELNERALYCLECAFHANFNLARGNCRLDYKKQENRPFFITLFKHMMFVGQRSCYRTSLELCKLILSLDPEGDPMGVLLCLDFYALRSAKYSWFISLFDLWESTRNLSQLPNFAFSVAMAYFLLAQERGGDSDLTSSADHYLQEALIYFPGALMPLLEKCLVQVDPIISGHLFFTTVAMKDVRVSLQQLIQLYVHRNYHLWKDQTLLDWLMANALQVITRFQIQDPVFNEAQANRAKRYIELPRNLVRHFLLSDIKEVPGALPIDSQGAGMSFDPLPPLQSIDLYTRVERRSRAHDNSSVLSMFFRSALPNFNMNAPARNPGALDELRLMDAAEAEGDVAEGAVALDFRSSVTSLIGAMRDLLSNFNVPDVLIEPRMPPEGESDDDDDYNDDDNDGDDDDDHDHDHIGHPRLRH</sequence>
<feature type="compositionally biased region" description="Basic and acidic residues" evidence="1">
    <location>
        <begin position="62"/>
        <end position="78"/>
    </location>
</feature>
<dbReference type="InterPro" id="IPR006994">
    <property type="entry name" value="TCF25/Rqc1"/>
</dbReference>
<gene>
    <name evidence="2" type="ORF">TTEB3V08_LOCUS10618</name>
</gene>
<accession>A0A7R9P0B6</accession>